<feature type="transmembrane region" description="Helical" evidence="1">
    <location>
        <begin position="141"/>
        <end position="159"/>
    </location>
</feature>
<evidence type="ECO:0000256" key="1">
    <source>
        <dbReference type="SAM" id="Phobius"/>
    </source>
</evidence>
<dbReference type="AlphaFoldDB" id="A0A6C0HUF3"/>
<accession>A0A6C0HUF3</accession>
<keyword evidence="1" id="KW-0812">Transmembrane</keyword>
<reference evidence="2" key="1">
    <citation type="journal article" date="2020" name="Nature">
        <title>Giant virus diversity and host interactions through global metagenomics.</title>
        <authorList>
            <person name="Schulz F."/>
            <person name="Roux S."/>
            <person name="Paez-Espino D."/>
            <person name="Jungbluth S."/>
            <person name="Walsh D.A."/>
            <person name="Denef V.J."/>
            <person name="McMahon K.D."/>
            <person name="Konstantinidis K.T."/>
            <person name="Eloe-Fadrosh E.A."/>
            <person name="Kyrpides N.C."/>
            <person name="Woyke T."/>
        </authorList>
    </citation>
    <scope>NUCLEOTIDE SEQUENCE</scope>
    <source>
        <strain evidence="2">GVMAG-M-3300023184-16</strain>
    </source>
</reference>
<sequence>MSNQLILNNQKDYQKYFQDTQDVYTKLQNYNLAYTNYVLCLENHPKFNTKGKHIKDLCMNYVYDGTTCTPPDSTQLMTEISKLQQDIGEIGTVSPQSNEELVEKYNEMLKLRKQLDIKLAELYQTKNSIPEIYRQNIDSTLYATFLWATLATCIIFYITTLK</sequence>
<dbReference type="EMBL" id="MN740015">
    <property type="protein sequence ID" value="QHT84104.1"/>
    <property type="molecule type" value="Genomic_DNA"/>
</dbReference>
<evidence type="ECO:0000313" key="2">
    <source>
        <dbReference type="EMBL" id="QHT84104.1"/>
    </source>
</evidence>
<organism evidence="2">
    <name type="scientific">viral metagenome</name>
    <dbReference type="NCBI Taxonomy" id="1070528"/>
    <lineage>
        <taxon>unclassified sequences</taxon>
        <taxon>metagenomes</taxon>
        <taxon>organismal metagenomes</taxon>
    </lineage>
</organism>
<protein>
    <submittedName>
        <fullName evidence="2">Uncharacterized protein</fullName>
    </submittedName>
</protein>
<keyword evidence="1" id="KW-1133">Transmembrane helix</keyword>
<keyword evidence="1" id="KW-0472">Membrane</keyword>
<name>A0A6C0HUF3_9ZZZZ</name>
<proteinExistence type="predicted"/>